<dbReference type="InterPro" id="IPR006206">
    <property type="entry name" value="Mevalonate/galactokinase"/>
</dbReference>
<dbReference type="InterPro" id="IPR019539">
    <property type="entry name" value="GalKase_N"/>
</dbReference>
<organism evidence="16 17">
    <name type="scientific">Pseudarcicella hirudinis</name>
    <dbReference type="NCBI Taxonomy" id="1079859"/>
    <lineage>
        <taxon>Bacteria</taxon>
        <taxon>Pseudomonadati</taxon>
        <taxon>Bacteroidota</taxon>
        <taxon>Cytophagia</taxon>
        <taxon>Cytophagales</taxon>
        <taxon>Flectobacillaceae</taxon>
        <taxon>Pseudarcicella</taxon>
    </lineage>
</organism>
<protein>
    <recommendedName>
        <fullName evidence="11 12">Galactokinase</fullName>
        <ecNumber evidence="11 12">2.7.1.6</ecNumber>
    </recommendedName>
    <alternativeName>
        <fullName evidence="11">Galactose kinase</fullName>
    </alternativeName>
</protein>
<dbReference type="EMBL" id="FOXH01000024">
    <property type="protein sequence ID" value="SFQ50871.1"/>
    <property type="molecule type" value="Genomic_DNA"/>
</dbReference>
<dbReference type="NCBIfam" id="TIGR00131">
    <property type="entry name" value="gal_kin"/>
    <property type="match status" value="1"/>
</dbReference>
<comment type="pathway">
    <text evidence="11">Carbohydrate metabolism; galactose metabolism.</text>
</comment>
<dbReference type="InterPro" id="IPR000705">
    <property type="entry name" value="Galactokinase"/>
</dbReference>
<keyword evidence="3 11" id="KW-0808">Transferase</keyword>
<comment type="caution">
    <text evidence="11">Lacks conserved residue(s) required for the propagation of feature annotation.</text>
</comment>
<keyword evidence="9 11" id="KW-0299">Galactose metabolism</keyword>
<dbReference type="PRINTS" id="PR00473">
    <property type="entry name" value="GALCTOKINASE"/>
</dbReference>
<dbReference type="SUPFAM" id="SSF55060">
    <property type="entry name" value="GHMP Kinase, C-terminal domain"/>
    <property type="match status" value="1"/>
</dbReference>
<dbReference type="InterPro" id="IPR013750">
    <property type="entry name" value="GHMP_kinase_C_dom"/>
</dbReference>
<dbReference type="GO" id="GO:0005524">
    <property type="term" value="F:ATP binding"/>
    <property type="evidence" value="ECO:0007669"/>
    <property type="project" value="UniProtKB-UniRule"/>
</dbReference>
<keyword evidence="2 11" id="KW-0963">Cytoplasm</keyword>
<feature type="binding site" evidence="11">
    <location>
        <begin position="33"/>
        <end position="36"/>
    </location>
    <ligand>
        <name>substrate</name>
    </ligand>
</feature>
<dbReference type="Gene3D" id="3.30.70.890">
    <property type="entry name" value="GHMP kinase, C-terminal domain"/>
    <property type="match status" value="1"/>
</dbReference>
<dbReference type="Gene3D" id="3.30.230.10">
    <property type="match status" value="1"/>
</dbReference>
<evidence type="ECO:0000256" key="4">
    <source>
        <dbReference type="ARBA" id="ARBA00022723"/>
    </source>
</evidence>
<comment type="subcellular location">
    <subcellularLocation>
        <location evidence="11">Cytoplasm</location>
    </subcellularLocation>
</comment>
<dbReference type="GO" id="GO:0005829">
    <property type="term" value="C:cytosol"/>
    <property type="evidence" value="ECO:0007669"/>
    <property type="project" value="TreeGrafter"/>
</dbReference>
<dbReference type="GO" id="GO:0004335">
    <property type="term" value="F:galactokinase activity"/>
    <property type="evidence" value="ECO:0007669"/>
    <property type="project" value="UniProtKB-UniRule"/>
</dbReference>
<evidence type="ECO:0000256" key="7">
    <source>
        <dbReference type="ARBA" id="ARBA00022840"/>
    </source>
</evidence>
<proteinExistence type="inferred from homology"/>
<evidence type="ECO:0000259" key="14">
    <source>
        <dbReference type="Pfam" id="PF08544"/>
    </source>
</evidence>
<dbReference type="GO" id="GO:0000287">
    <property type="term" value="F:magnesium ion binding"/>
    <property type="evidence" value="ECO:0007669"/>
    <property type="project" value="UniProtKB-UniRule"/>
</dbReference>
<feature type="binding site" evidence="11">
    <location>
        <position position="126"/>
    </location>
    <ligand>
        <name>Mg(2+)</name>
        <dbReference type="ChEBI" id="CHEBI:18420"/>
    </ligand>
</feature>
<dbReference type="AlphaFoldDB" id="A0A1I5Z337"/>
<dbReference type="GO" id="GO:0006012">
    <property type="term" value="P:galactose metabolic process"/>
    <property type="evidence" value="ECO:0007669"/>
    <property type="project" value="UniProtKB-UniRule"/>
</dbReference>
<keyword evidence="17" id="KW-1185">Reference proteome</keyword>
<evidence type="ECO:0000256" key="6">
    <source>
        <dbReference type="ARBA" id="ARBA00022777"/>
    </source>
</evidence>
<dbReference type="NCBIfam" id="NF003705">
    <property type="entry name" value="PRK05322.1"/>
    <property type="match status" value="1"/>
</dbReference>
<accession>A0A1I5Z337</accession>
<dbReference type="InterPro" id="IPR006204">
    <property type="entry name" value="GHMP_kinase_N_dom"/>
</dbReference>
<dbReference type="InterPro" id="IPR022963">
    <property type="entry name" value="Galactokinase_bac"/>
</dbReference>
<dbReference type="InterPro" id="IPR019741">
    <property type="entry name" value="Galactokinase_CS"/>
</dbReference>
<evidence type="ECO:0000256" key="9">
    <source>
        <dbReference type="ARBA" id="ARBA00023144"/>
    </source>
</evidence>
<dbReference type="PIRSF" id="PIRSF000530">
    <property type="entry name" value="Galactokinase"/>
    <property type="match status" value="1"/>
</dbReference>
<dbReference type="InterPro" id="IPR014721">
    <property type="entry name" value="Ribsml_uS5_D2-typ_fold_subgr"/>
</dbReference>
<dbReference type="FunFam" id="3.30.230.10:FF:000017">
    <property type="entry name" value="Galactokinase"/>
    <property type="match status" value="1"/>
</dbReference>
<gene>
    <name evidence="11" type="primary">galK</name>
    <name evidence="16" type="ORF">SAMN04515674_12412</name>
</gene>
<dbReference type="UniPathway" id="UPA00214"/>
<name>A0A1I5Z337_9BACT</name>
<feature type="site" description="Transition state stabilizer" evidence="11">
    <location>
        <position position="27"/>
    </location>
</feature>
<evidence type="ECO:0000256" key="2">
    <source>
        <dbReference type="ARBA" id="ARBA00022490"/>
    </source>
</evidence>
<dbReference type="EC" id="2.7.1.6" evidence="11 12"/>
<dbReference type="InterPro" id="IPR036554">
    <property type="entry name" value="GHMP_kinase_C_sf"/>
</dbReference>
<dbReference type="HAMAP" id="MF_00246">
    <property type="entry name" value="Galactokinase"/>
    <property type="match status" value="1"/>
</dbReference>
<keyword evidence="8 11" id="KW-0460">Magnesium</keyword>
<dbReference type="OrthoDB" id="250531at2"/>
<evidence type="ECO:0000313" key="16">
    <source>
        <dbReference type="EMBL" id="SFQ50871.1"/>
    </source>
</evidence>
<keyword evidence="7 11" id="KW-0067">ATP-binding</keyword>
<dbReference type="STRING" id="1079859.SAMN04515674_12412"/>
<dbReference type="PRINTS" id="PR00959">
    <property type="entry name" value="MEVGALKINASE"/>
</dbReference>
<dbReference type="RefSeq" id="WP_092019855.1">
    <property type="nucleotide sequence ID" value="NZ_FOXH01000024.1"/>
</dbReference>
<dbReference type="Pfam" id="PF00288">
    <property type="entry name" value="GHMP_kinases_N"/>
    <property type="match status" value="1"/>
</dbReference>
<evidence type="ECO:0000256" key="11">
    <source>
        <dbReference type="HAMAP-Rule" id="MF_00246"/>
    </source>
</evidence>
<keyword evidence="10 11" id="KW-0119">Carbohydrate metabolism</keyword>
<evidence type="ECO:0000256" key="3">
    <source>
        <dbReference type="ARBA" id="ARBA00022679"/>
    </source>
</evidence>
<dbReference type="Pfam" id="PF10509">
    <property type="entry name" value="GalKase_gal_bdg"/>
    <property type="match status" value="1"/>
</dbReference>
<comment type="function">
    <text evidence="11">Catalyzes the transfer of the gamma-phosphate of ATP to D-galactose to form alpha-D-galactose-1-phosphate (Gal-1-P).</text>
</comment>
<evidence type="ECO:0000256" key="10">
    <source>
        <dbReference type="ARBA" id="ARBA00023277"/>
    </source>
</evidence>
<feature type="binding site" evidence="11">
    <location>
        <begin position="120"/>
        <end position="126"/>
    </location>
    <ligand>
        <name>ATP</name>
        <dbReference type="ChEBI" id="CHEBI:30616"/>
    </ligand>
</feature>
<feature type="binding site" evidence="11">
    <location>
        <position position="220"/>
    </location>
    <ligand>
        <name>substrate</name>
    </ligand>
</feature>
<dbReference type="Pfam" id="PF08544">
    <property type="entry name" value="GHMP_kinases_C"/>
    <property type="match status" value="1"/>
</dbReference>
<feature type="domain" description="Galactokinase N-terminal" evidence="15">
    <location>
        <begin position="8"/>
        <end position="57"/>
    </location>
</feature>
<evidence type="ECO:0000259" key="15">
    <source>
        <dbReference type="Pfam" id="PF10509"/>
    </source>
</evidence>
<keyword evidence="4 11" id="KW-0479">Metal-binding</keyword>
<feature type="binding site" evidence="11">
    <location>
        <position position="158"/>
    </location>
    <ligand>
        <name>Mg(2+)</name>
        <dbReference type="ChEBI" id="CHEBI:18420"/>
    </ligand>
</feature>
<keyword evidence="5 11" id="KW-0547">Nucleotide-binding</keyword>
<feature type="domain" description="GHMP kinase N-terminal" evidence="13">
    <location>
        <begin position="90"/>
        <end position="178"/>
    </location>
</feature>
<dbReference type="PANTHER" id="PTHR10457:SF7">
    <property type="entry name" value="GALACTOKINASE-RELATED"/>
    <property type="match status" value="1"/>
</dbReference>
<evidence type="ECO:0000259" key="13">
    <source>
        <dbReference type="Pfam" id="PF00288"/>
    </source>
</evidence>
<comment type="catalytic activity">
    <reaction evidence="11">
        <text>alpha-D-galactose + ATP = alpha-D-galactose 1-phosphate + ADP + H(+)</text>
        <dbReference type="Rhea" id="RHEA:13553"/>
        <dbReference type="ChEBI" id="CHEBI:15378"/>
        <dbReference type="ChEBI" id="CHEBI:28061"/>
        <dbReference type="ChEBI" id="CHEBI:30616"/>
        <dbReference type="ChEBI" id="CHEBI:58336"/>
        <dbReference type="ChEBI" id="CHEBI:456216"/>
        <dbReference type="EC" id="2.7.1.6"/>
    </reaction>
</comment>
<evidence type="ECO:0000256" key="1">
    <source>
        <dbReference type="ARBA" id="ARBA00006566"/>
    </source>
</evidence>
<dbReference type="SUPFAM" id="SSF54211">
    <property type="entry name" value="Ribosomal protein S5 domain 2-like"/>
    <property type="match status" value="1"/>
</dbReference>
<keyword evidence="6 11" id="KW-0418">Kinase</keyword>
<dbReference type="PROSITE" id="PS00106">
    <property type="entry name" value="GALACTOKINASE"/>
    <property type="match status" value="1"/>
</dbReference>
<evidence type="ECO:0000256" key="5">
    <source>
        <dbReference type="ARBA" id="ARBA00022741"/>
    </source>
</evidence>
<dbReference type="Proteomes" id="UP000199306">
    <property type="component" value="Unassembled WGS sequence"/>
</dbReference>
<dbReference type="FunFam" id="3.30.70.890:FF:000001">
    <property type="entry name" value="Galactokinase"/>
    <property type="match status" value="1"/>
</dbReference>
<evidence type="ECO:0000313" key="17">
    <source>
        <dbReference type="Proteomes" id="UP000199306"/>
    </source>
</evidence>
<reference evidence="16 17" key="1">
    <citation type="submission" date="2016-10" db="EMBL/GenBank/DDBJ databases">
        <authorList>
            <person name="de Groot N.N."/>
        </authorList>
    </citation>
    <scope>NUCLEOTIDE SEQUENCE [LARGE SCALE GENOMIC DNA]</scope>
    <source>
        <strain evidence="17">E92,LMG 26720,CCM 7988</strain>
    </source>
</reference>
<dbReference type="InterPro" id="IPR020568">
    <property type="entry name" value="Ribosomal_Su5_D2-typ_SF"/>
</dbReference>
<evidence type="ECO:0000256" key="8">
    <source>
        <dbReference type="ARBA" id="ARBA00022842"/>
    </source>
</evidence>
<comment type="similarity">
    <text evidence="1 11">Belongs to the GHMP kinase family. GalK subfamily.</text>
</comment>
<dbReference type="PANTHER" id="PTHR10457">
    <property type="entry name" value="MEVALONATE KINASE/GALACTOKINASE"/>
    <property type="match status" value="1"/>
</dbReference>
<feature type="active site" description="Proton acceptor" evidence="11">
    <location>
        <position position="170"/>
    </location>
</feature>
<evidence type="ECO:0000256" key="12">
    <source>
        <dbReference type="NCBIfam" id="TIGR00131"/>
    </source>
</evidence>
<feature type="domain" description="GHMP kinase C-terminal" evidence="14">
    <location>
        <begin position="282"/>
        <end position="361"/>
    </location>
</feature>
<sequence>MYSSLITEKFHSFFQSSPELIVRSPGRINLIGEHTDYNGGFVLPASIDKELYFAIRKKEGSDCRIFAENLDEHDEFSIDNLEKTGKEWANYLKGVVDQLQKAGYKIGGFDLVFGGNIPTGAGVSSSAALECGLAFCLNQLYDLNLDTLTMVKLSQKAENEFVGVNCGIMDQFASMFGKQSSVIQIDCRSLNYQYFPFEMEDFILILCNTGVKHSLGNSEYNTRRQECETGVQILQKYYPEIKTLRDVSMEMLGKHETEFPEIVLKRCKYVVEEIVRVQEACKDLTENNMRAFGQKMYQTHFGLQHDYAVSCEELDYLVEQTLEDENVFGARMMGGGFGGCTINLVKKDGVDRFLASISEAYQQKFNIELVSHLVTITDGTSVLSH</sequence>